<gene>
    <name evidence="2" type="ORF">BD410DRAFT_841385</name>
</gene>
<protein>
    <recommendedName>
        <fullName evidence="1">(+)RNA virus helicase C-terminal domain-containing protein</fullName>
    </recommendedName>
</protein>
<dbReference type="GO" id="GO:0005524">
    <property type="term" value="F:ATP binding"/>
    <property type="evidence" value="ECO:0007669"/>
    <property type="project" value="InterPro"/>
</dbReference>
<proteinExistence type="predicted"/>
<evidence type="ECO:0000259" key="1">
    <source>
        <dbReference type="Pfam" id="PF01443"/>
    </source>
</evidence>
<dbReference type="STRING" id="50990.A0A4Y7PXY0"/>
<evidence type="ECO:0000313" key="3">
    <source>
        <dbReference type="Proteomes" id="UP000294933"/>
    </source>
</evidence>
<dbReference type="Proteomes" id="UP000294933">
    <property type="component" value="Unassembled WGS sequence"/>
</dbReference>
<feature type="domain" description="(+)RNA virus helicase C-terminal" evidence="1">
    <location>
        <begin position="25"/>
        <end position="95"/>
    </location>
</feature>
<dbReference type="InterPro" id="IPR027417">
    <property type="entry name" value="P-loop_NTPase"/>
</dbReference>
<dbReference type="EMBL" id="ML170189">
    <property type="protein sequence ID" value="TDL20263.1"/>
    <property type="molecule type" value="Genomic_DNA"/>
</dbReference>
<reference evidence="2 3" key="1">
    <citation type="submission" date="2018-06" db="EMBL/GenBank/DDBJ databases">
        <title>A transcriptomic atlas of mushroom development highlights an independent origin of complex multicellularity.</title>
        <authorList>
            <consortium name="DOE Joint Genome Institute"/>
            <person name="Krizsan K."/>
            <person name="Almasi E."/>
            <person name="Merenyi Z."/>
            <person name="Sahu N."/>
            <person name="Viragh M."/>
            <person name="Koszo T."/>
            <person name="Mondo S."/>
            <person name="Kiss B."/>
            <person name="Balint B."/>
            <person name="Kues U."/>
            <person name="Barry K."/>
            <person name="Hegedus J.C."/>
            <person name="Henrissat B."/>
            <person name="Johnson J."/>
            <person name="Lipzen A."/>
            <person name="Ohm R."/>
            <person name="Nagy I."/>
            <person name="Pangilinan J."/>
            <person name="Yan J."/>
            <person name="Xiong Y."/>
            <person name="Grigoriev I.V."/>
            <person name="Hibbett D.S."/>
            <person name="Nagy L.G."/>
        </authorList>
    </citation>
    <scope>NUCLEOTIDE SEQUENCE [LARGE SCALE GENOMIC DNA]</scope>
    <source>
        <strain evidence="2 3">SZMC22713</strain>
    </source>
</reference>
<sequence length="340" mass="39162">MLDLYIPRPETVSGLYAKLKEHKYIHVHGVPGSGKTTLAKLLHQHILQVETNPFVLYLDAWPSNGTGEYMWWRDWPSRQGFDFQNGATLILDEAQTSYYDQEFWLTLKNMNDWCPFSVITFARYGTCGQYLKHFTISHFCIRRVQNVSLLRKDLGDEIPIGLFLSRDEFDSLVARSYNADAFDASFPNCVYEITNGHVGACCDLLAAVQRHPSFHSARNAGVRYSYETFATNISTDSLMETLRGLTLFVRGLPFQHELEEPNIADVFRKVIHDGSMVVWRISEVPGLLECFERGWLHNEPVREADAQVAYAFATPLHKRYVQWLLFDISRLSEQFGTLQF</sequence>
<dbReference type="SUPFAM" id="SSF52540">
    <property type="entry name" value="P-loop containing nucleoside triphosphate hydrolases"/>
    <property type="match status" value="1"/>
</dbReference>
<dbReference type="InterPro" id="IPR027351">
    <property type="entry name" value="(+)RNA_virus_helicase_core_dom"/>
</dbReference>
<organism evidence="2 3">
    <name type="scientific">Rickenella mellea</name>
    <dbReference type="NCBI Taxonomy" id="50990"/>
    <lineage>
        <taxon>Eukaryota</taxon>
        <taxon>Fungi</taxon>
        <taxon>Dikarya</taxon>
        <taxon>Basidiomycota</taxon>
        <taxon>Agaricomycotina</taxon>
        <taxon>Agaricomycetes</taxon>
        <taxon>Hymenochaetales</taxon>
        <taxon>Rickenellaceae</taxon>
        <taxon>Rickenella</taxon>
    </lineage>
</organism>
<dbReference type="Gene3D" id="3.40.50.300">
    <property type="entry name" value="P-loop containing nucleotide triphosphate hydrolases"/>
    <property type="match status" value="1"/>
</dbReference>
<evidence type="ECO:0000313" key="2">
    <source>
        <dbReference type="EMBL" id="TDL20263.1"/>
    </source>
</evidence>
<dbReference type="AlphaFoldDB" id="A0A4Y7PXY0"/>
<keyword evidence="3" id="KW-1185">Reference proteome</keyword>
<dbReference type="VEuPathDB" id="FungiDB:BD410DRAFT_841385"/>
<dbReference type="Pfam" id="PF01443">
    <property type="entry name" value="Viral_helicase1"/>
    <property type="match status" value="1"/>
</dbReference>
<accession>A0A4Y7PXY0</accession>
<name>A0A4Y7PXY0_9AGAM</name>
<dbReference type="OrthoDB" id="5424500at2759"/>